<dbReference type="InterPro" id="IPR003594">
    <property type="entry name" value="HATPase_dom"/>
</dbReference>
<feature type="transmembrane region" description="Helical" evidence="7">
    <location>
        <begin position="37"/>
        <end position="59"/>
    </location>
</feature>
<evidence type="ECO:0000256" key="5">
    <source>
        <dbReference type="ARBA" id="ARBA00022777"/>
    </source>
</evidence>
<dbReference type="FunFam" id="3.30.565.10:FF:000006">
    <property type="entry name" value="Sensor histidine kinase WalK"/>
    <property type="match status" value="1"/>
</dbReference>
<dbReference type="EC" id="2.7.13.3" evidence="2"/>
<dbReference type="InterPro" id="IPR035965">
    <property type="entry name" value="PAS-like_dom_sf"/>
</dbReference>
<protein>
    <recommendedName>
        <fullName evidence="2">histidine kinase</fullName>
        <ecNumber evidence="2">2.7.13.3</ecNumber>
    </recommendedName>
</protein>
<dbReference type="SUPFAM" id="SSF55785">
    <property type="entry name" value="PYP-like sensor domain (PAS domain)"/>
    <property type="match status" value="1"/>
</dbReference>
<comment type="caution">
    <text evidence="10">The sequence shown here is derived from an EMBL/GenBank/DDBJ whole genome shotgun (WGS) entry which is preliminary data.</text>
</comment>
<dbReference type="STRING" id="1429043.X474_21720"/>
<name>A0A0D2GAS0_9BACT</name>
<evidence type="ECO:0000256" key="6">
    <source>
        <dbReference type="SAM" id="Coils"/>
    </source>
</evidence>
<sequence>MNRQKAEKKFIPFIGRLLFILRNLYEMTNHSFIKNTACLILLSTVPVTFFFGLILWGNGGELSEALWYMAGGCFCMALAAALVASFYWHKRLARQAENLIDYCNSLALGNSEAIYNPPTDLPDLSNLGLAIQVMRDVLVDYLSLYRRFFEASPDMFLSLTPAGGRILDANQSFFKALGMLRKEVLGQPVDKFVKLKAPLEEILASPQSDRLKAKLDSASGPRQVEMSISWEPTPQGRPWVLGVMLRDVTEREELHNRLLQKSAALENALEEIKGMEALKDQFLTTLTHELKTPLVALKGFMELLKSGRVPEENKEEYLSICWRNLEKLEKQINNLLDLARLSHGREQVQMVKVDLAALLHNEIENLKPMAAENKVALLVKRPEKLVVNGNAEKLIQLVDNLLLNAIKYNKEGGEVQALLQQKEQKAVLMIRDTGVGINREDIAHIFNRFYRSQEVSGSGRLEGLGIGLSLVQEIVKLHKGNVHVDSTKGKGTTFTVEIGADC</sequence>
<dbReference type="InterPro" id="IPR005467">
    <property type="entry name" value="His_kinase_dom"/>
</dbReference>
<gene>
    <name evidence="10" type="ORF">X474_21720</name>
</gene>
<evidence type="ECO:0000313" key="10">
    <source>
        <dbReference type="EMBL" id="KIX11952.1"/>
    </source>
</evidence>
<comment type="catalytic activity">
    <reaction evidence="1">
        <text>ATP + protein L-histidine = ADP + protein N-phospho-L-histidine.</text>
        <dbReference type="EC" id="2.7.13.3"/>
    </reaction>
</comment>
<evidence type="ECO:0000256" key="3">
    <source>
        <dbReference type="ARBA" id="ARBA00022553"/>
    </source>
</evidence>
<dbReference type="CDD" id="cd00082">
    <property type="entry name" value="HisKA"/>
    <property type="match status" value="1"/>
</dbReference>
<keyword evidence="3" id="KW-0597">Phosphoprotein</keyword>
<dbReference type="Proteomes" id="UP000032233">
    <property type="component" value="Unassembled WGS sequence"/>
</dbReference>
<proteinExistence type="predicted"/>
<dbReference type="SUPFAM" id="SSF55874">
    <property type="entry name" value="ATPase domain of HSP90 chaperone/DNA topoisomerase II/histidine kinase"/>
    <property type="match status" value="1"/>
</dbReference>
<feature type="domain" description="Histidine kinase" evidence="8">
    <location>
        <begin position="285"/>
        <end position="502"/>
    </location>
</feature>
<dbReference type="Pfam" id="PF02518">
    <property type="entry name" value="HATPase_c"/>
    <property type="match status" value="1"/>
</dbReference>
<evidence type="ECO:0000256" key="4">
    <source>
        <dbReference type="ARBA" id="ARBA00022679"/>
    </source>
</evidence>
<keyword evidence="6" id="KW-0175">Coiled coil</keyword>
<evidence type="ECO:0000256" key="1">
    <source>
        <dbReference type="ARBA" id="ARBA00000085"/>
    </source>
</evidence>
<dbReference type="Gene3D" id="1.10.287.130">
    <property type="match status" value="1"/>
</dbReference>
<dbReference type="PROSITE" id="PS50112">
    <property type="entry name" value="PAS"/>
    <property type="match status" value="1"/>
</dbReference>
<dbReference type="PRINTS" id="PR00344">
    <property type="entry name" value="BCTRLSENSOR"/>
</dbReference>
<dbReference type="PANTHER" id="PTHR43547">
    <property type="entry name" value="TWO-COMPONENT HISTIDINE KINASE"/>
    <property type="match status" value="1"/>
</dbReference>
<evidence type="ECO:0000313" key="11">
    <source>
        <dbReference type="Proteomes" id="UP000032233"/>
    </source>
</evidence>
<dbReference type="GO" id="GO:0000155">
    <property type="term" value="F:phosphorelay sensor kinase activity"/>
    <property type="evidence" value="ECO:0007669"/>
    <property type="project" value="InterPro"/>
</dbReference>
<evidence type="ECO:0000256" key="2">
    <source>
        <dbReference type="ARBA" id="ARBA00012438"/>
    </source>
</evidence>
<evidence type="ECO:0000256" key="7">
    <source>
        <dbReference type="SAM" id="Phobius"/>
    </source>
</evidence>
<keyword evidence="5" id="KW-0418">Kinase</keyword>
<dbReference type="CDD" id="cd00130">
    <property type="entry name" value="PAS"/>
    <property type="match status" value="1"/>
</dbReference>
<keyword evidence="7" id="KW-0812">Transmembrane</keyword>
<dbReference type="CDD" id="cd00075">
    <property type="entry name" value="HATPase"/>
    <property type="match status" value="1"/>
</dbReference>
<keyword evidence="11" id="KW-1185">Reference proteome</keyword>
<dbReference type="InterPro" id="IPR004358">
    <property type="entry name" value="Sig_transdc_His_kin-like_C"/>
</dbReference>
<dbReference type="Pfam" id="PF13426">
    <property type="entry name" value="PAS_9"/>
    <property type="match status" value="1"/>
</dbReference>
<feature type="domain" description="PAS" evidence="9">
    <location>
        <begin position="141"/>
        <end position="187"/>
    </location>
</feature>
<accession>A0A0D2GAS0</accession>
<dbReference type="InterPro" id="IPR036890">
    <property type="entry name" value="HATPase_C_sf"/>
</dbReference>
<evidence type="ECO:0000259" key="9">
    <source>
        <dbReference type="PROSITE" id="PS50112"/>
    </source>
</evidence>
<dbReference type="InterPro" id="IPR036097">
    <property type="entry name" value="HisK_dim/P_sf"/>
</dbReference>
<dbReference type="InParanoid" id="A0A0D2GAS0"/>
<dbReference type="SUPFAM" id="SSF47384">
    <property type="entry name" value="Homodimeric domain of signal transducing histidine kinase"/>
    <property type="match status" value="1"/>
</dbReference>
<evidence type="ECO:0000259" key="8">
    <source>
        <dbReference type="PROSITE" id="PS50109"/>
    </source>
</evidence>
<dbReference type="NCBIfam" id="TIGR00229">
    <property type="entry name" value="sensory_box"/>
    <property type="match status" value="1"/>
</dbReference>
<organism evidence="10 11">
    <name type="scientific">Dethiosulfatarculus sandiegensis</name>
    <dbReference type="NCBI Taxonomy" id="1429043"/>
    <lineage>
        <taxon>Bacteria</taxon>
        <taxon>Pseudomonadati</taxon>
        <taxon>Thermodesulfobacteriota</taxon>
        <taxon>Desulfarculia</taxon>
        <taxon>Desulfarculales</taxon>
        <taxon>Desulfarculaceae</taxon>
        <taxon>Dethiosulfatarculus</taxon>
    </lineage>
</organism>
<keyword evidence="7" id="KW-1133">Transmembrane helix</keyword>
<dbReference type="PATRIC" id="fig|1429043.3.peg.4605"/>
<reference evidence="10 11" key="1">
    <citation type="submission" date="2013-11" db="EMBL/GenBank/DDBJ databases">
        <title>Metagenomic analysis of a methanogenic consortium involved in long chain n-alkane degradation.</title>
        <authorList>
            <person name="Davidova I.A."/>
            <person name="Callaghan A.V."/>
            <person name="Wawrik B."/>
            <person name="Pruitt S."/>
            <person name="Marks C."/>
            <person name="Duncan K.E."/>
            <person name="Suflita J.M."/>
        </authorList>
    </citation>
    <scope>NUCLEOTIDE SEQUENCE [LARGE SCALE GENOMIC DNA]</scope>
    <source>
        <strain evidence="10 11">SPR</strain>
    </source>
</reference>
<dbReference type="SMART" id="SM00388">
    <property type="entry name" value="HisKA"/>
    <property type="match status" value="1"/>
</dbReference>
<dbReference type="InterPro" id="IPR003661">
    <property type="entry name" value="HisK_dim/P_dom"/>
</dbReference>
<feature type="coiled-coil region" evidence="6">
    <location>
        <begin position="251"/>
        <end position="285"/>
    </location>
</feature>
<keyword evidence="7" id="KW-0472">Membrane</keyword>
<dbReference type="EMBL" id="AZAC01000037">
    <property type="protein sequence ID" value="KIX11952.1"/>
    <property type="molecule type" value="Genomic_DNA"/>
</dbReference>
<feature type="transmembrane region" description="Helical" evidence="7">
    <location>
        <begin position="65"/>
        <end position="88"/>
    </location>
</feature>
<dbReference type="SMART" id="SM00387">
    <property type="entry name" value="HATPase_c"/>
    <property type="match status" value="1"/>
</dbReference>
<dbReference type="Gene3D" id="3.30.565.10">
    <property type="entry name" value="Histidine kinase-like ATPase, C-terminal domain"/>
    <property type="match status" value="1"/>
</dbReference>
<dbReference type="PROSITE" id="PS50109">
    <property type="entry name" value="HIS_KIN"/>
    <property type="match status" value="1"/>
</dbReference>
<dbReference type="AlphaFoldDB" id="A0A0D2GAS0"/>
<dbReference type="Gene3D" id="3.30.450.20">
    <property type="entry name" value="PAS domain"/>
    <property type="match status" value="1"/>
</dbReference>
<dbReference type="InterPro" id="IPR000014">
    <property type="entry name" value="PAS"/>
</dbReference>
<keyword evidence="4" id="KW-0808">Transferase</keyword>
<dbReference type="PANTHER" id="PTHR43547:SF2">
    <property type="entry name" value="HYBRID SIGNAL TRANSDUCTION HISTIDINE KINASE C"/>
    <property type="match status" value="1"/>
</dbReference>
<dbReference type="SMART" id="SM00091">
    <property type="entry name" value="PAS"/>
    <property type="match status" value="1"/>
</dbReference>
<dbReference type="Pfam" id="PF00512">
    <property type="entry name" value="HisKA"/>
    <property type="match status" value="1"/>
</dbReference>